<feature type="compositionally biased region" description="Basic and acidic residues" evidence="1">
    <location>
        <begin position="364"/>
        <end position="427"/>
    </location>
</feature>
<feature type="region of interest" description="Disordered" evidence="1">
    <location>
        <begin position="1"/>
        <end position="23"/>
    </location>
</feature>
<dbReference type="AlphaFoldDB" id="A0A9P3CB26"/>
<dbReference type="OrthoDB" id="3068835at2759"/>
<feature type="compositionally biased region" description="Basic and acidic residues" evidence="1">
    <location>
        <begin position="312"/>
        <end position="355"/>
    </location>
</feature>
<dbReference type="PANTHER" id="PTHR38887">
    <property type="entry name" value="CHROMOSOME 21, WHOLE GENOME SHOTGUN SEQUENCE"/>
    <property type="match status" value="1"/>
</dbReference>
<dbReference type="RefSeq" id="XP_044653963.1">
    <property type="nucleotide sequence ID" value="XM_044798028.1"/>
</dbReference>
<protein>
    <submittedName>
        <fullName evidence="2">Uncharacterized protein</fullName>
    </submittedName>
</protein>
<feature type="compositionally biased region" description="Basic and acidic residues" evidence="1">
    <location>
        <begin position="459"/>
        <end position="469"/>
    </location>
</feature>
<feature type="compositionally biased region" description="Acidic residues" evidence="1">
    <location>
        <begin position="440"/>
        <end position="458"/>
    </location>
</feature>
<sequence length="469" mass="52844">MSRSLLQIVRPYDTEREPTEENGRDATTVFVSSQNVMDASMNPPPPYMELSPGTIQRRPIIPSPSTSSGPSSLNALSPYGSRQQHHLAQAPRDIPIVIPQTARSSEGSFHSPFVRSYPTSLQTTSKISQTDFLAFLDNLNSVWVANPALESVGLAGEIMGNLYWLPIVSWVGMGVEIAAGLSSAATSLARSRKFLELANENFWKPKGWFVKICGTKEMLGRVGYASGGVAGAAQLKLPPRVVEELEIAGQEEHLADPSCHQVPQEDACTRRMRALEGYVAPLDFNVPALIPPSNLLAKMGTMQAQRMASKQQKKEVQKREKAIEKRTKEHREAEKSSRKAAEKLDELESHLESQRTKFQTKLARRGDNVSEKDRERIMREFEKEEERLEKELDKETRKFERERGKRVEKEQKKIGKPKKDKEEEATQKMRWIVITKWEEGKDEEGEDGLVVGDDDENEGREKAKGIYRS</sequence>
<organism evidence="2 3">
    <name type="scientific">Cercospora kikuchii</name>
    <dbReference type="NCBI Taxonomy" id="84275"/>
    <lineage>
        <taxon>Eukaryota</taxon>
        <taxon>Fungi</taxon>
        <taxon>Dikarya</taxon>
        <taxon>Ascomycota</taxon>
        <taxon>Pezizomycotina</taxon>
        <taxon>Dothideomycetes</taxon>
        <taxon>Dothideomycetidae</taxon>
        <taxon>Mycosphaerellales</taxon>
        <taxon>Mycosphaerellaceae</taxon>
        <taxon>Cercospora</taxon>
    </lineage>
</organism>
<dbReference type="GeneID" id="68288433"/>
<accession>A0A9P3CB26</accession>
<evidence type="ECO:0000313" key="2">
    <source>
        <dbReference type="EMBL" id="GIZ39476.1"/>
    </source>
</evidence>
<proteinExistence type="predicted"/>
<evidence type="ECO:0000256" key="1">
    <source>
        <dbReference type="SAM" id="MobiDB-lite"/>
    </source>
</evidence>
<feature type="region of interest" description="Disordered" evidence="1">
    <location>
        <begin position="53"/>
        <end position="78"/>
    </location>
</feature>
<comment type="caution">
    <text evidence="2">The sequence shown here is derived from an EMBL/GenBank/DDBJ whole genome shotgun (WGS) entry which is preliminary data.</text>
</comment>
<reference evidence="2 3" key="1">
    <citation type="submission" date="2021-01" db="EMBL/GenBank/DDBJ databases">
        <title>Cercospora kikuchii MAFF 305040 whole genome shotgun sequence.</title>
        <authorList>
            <person name="Kashiwa T."/>
            <person name="Suzuki T."/>
        </authorList>
    </citation>
    <scope>NUCLEOTIDE SEQUENCE [LARGE SCALE GENOMIC DNA]</scope>
    <source>
        <strain evidence="2 3">MAFF 305040</strain>
    </source>
</reference>
<feature type="compositionally biased region" description="Low complexity" evidence="1">
    <location>
        <begin position="59"/>
        <end position="78"/>
    </location>
</feature>
<dbReference type="InterPro" id="IPR053221">
    <property type="entry name" value="Burnettramic_acid_biosynth"/>
</dbReference>
<evidence type="ECO:0000313" key="3">
    <source>
        <dbReference type="Proteomes" id="UP000825890"/>
    </source>
</evidence>
<feature type="region of interest" description="Disordered" evidence="1">
    <location>
        <begin position="302"/>
        <end position="469"/>
    </location>
</feature>
<keyword evidence="3" id="KW-1185">Reference proteome</keyword>
<gene>
    <name evidence="2" type="ORF">CKM354_000285800</name>
</gene>
<dbReference type="Proteomes" id="UP000825890">
    <property type="component" value="Unassembled WGS sequence"/>
</dbReference>
<dbReference type="PANTHER" id="PTHR38887:SF1">
    <property type="entry name" value="RAS MODIFICATION PROTEIN ERF4"/>
    <property type="match status" value="1"/>
</dbReference>
<feature type="compositionally biased region" description="Basic and acidic residues" evidence="1">
    <location>
        <begin position="12"/>
        <end position="23"/>
    </location>
</feature>
<name>A0A9P3CB26_9PEZI</name>
<dbReference type="EMBL" id="BOLY01000002">
    <property type="protein sequence ID" value="GIZ39476.1"/>
    <property type="molecule type" value="Genomic_DNA"/>
</dbReference>